<sequence>MLQKESRCAHNNTEPSNICIRSISVYGRTGVLAQSLEYSVPPSSHDEGGPNTISAVLVSRLSNYDVQTVRNWANTTSCYIRTVWGYPGYEYPNFTTRHLLTDDGVHGEVSFRGGLDWALRILENAKAFELIGRPALEPQWPGVPFPADAEGIRKRPLKHPDRMWPISRLHLESLSPPKTPELADDQGSLCSELTSATTISDTDTDFSGSPPSNPAEPRESSPGMGHAADPTADNLHQRAMQNEEFHRQRRSAEALYAHNGDTSGLLAILASVPRSSESWHPSGMPKF</sequence>
<proteinExistence type="predicted"/>
<name>A0A150AS96_9PEZI</name>
<keyword evidence="3" id="KW-1185">Reference proteome</keyword>
<dbReference type="AlphaFoldDB" id="A0A150AS96"/>
<gene>
    <name evidence="2" type="ORF">MMYC01_200043</name>
</gene>
<accession>A0A150AS96</accession>
<organism evidence="2 3">
    <name type="scientific">Madurella mycetomatis</name>
    <dbReference type="NCBI Taxonomy" id="100816"/>
    <lineage>
        <taxon>Eukaryota</taxon>
        <taxon>Fungi</taxon>
        <taxon>Dikarya</taxon>
        <taxon>Ascomycota</taxon>
        <taxon>Pezizomycotina</taxon>
        <taxon>Sordariomycetes</taxon>
        <taxon>Sordariomycetidae</taxon>
        <taxon>Sordariales</taxon>
        <taxon>Sordariales incertae sedis</taxon>
        <taxon>Madurella</taxon>
    </lineage>
</organism>
<evidence type="ECO:0000313" key="2">
    <source>
        <dbReference type="EMBL" id="KXX83311.1"/>
    </source>
</evidence>
<dbReference type="VEuPathDB" id="FungiDB:MMYC01_200043"/>
<dbReference type="OrthoDB" id="4590942at2759"/>
<comment type="caution">
    <text evidence="2">The sequence shown here is derived from an EMBL/GenBank/DDBJ whole genome shotgun (WGS) entry which is preliminary data.</text>
</comment>
<protein>
    <submittedName>
        <fullName evidence="2">Uncharacterized protein</fullName>
    </submittedName>
</protein>
<dbReference type="EMBL" id="LCTW02000001">
    <property type="protein sequence ID" value="KXX83311.1"/>
    <property type="molecule type" value="Genomic_DNA"/>
</dbReference>
<feature type="region of interest" description="Disordered" evidence="1">
    <location>
        <begin position="197"/>
        <end position="231"/>
    </location>
</feature>
<evidence type="ECO:0000256" key="1">
    <source>
        <dbReference type="SAM" id="MobiDB-lite"/>
    </source>
</evidence>
<dbReference type="Proteomes" id="UP000078237">
    <property type="component" value="Unassembled WGS sequence"/>
</dbReference>
<reference evidence="2 3" key="1">
    <citation type="journal article" date="2016" name="Genome Announc.">
        <title>Genome Sequence of Madurella mycetomatis mm55, Isolated from a Human Mycetoma Case in Sudan.</title>
        <authorList>
            <person name="Smit S."/>
            <person name="Derks M.F."/>
            <person name="Bervoets S."/>
            <person name="Fahal A."/>
            <person name="van Leeuwen W."/>
            <person name="van Belkum A."/>
            <person name="van de Sande W.W."/>
        </authorList>
    </citation>
    <scope>NUCLEOTIDE SEQUENCE [LARGE SCALE GENOMIC DNA]</scope>
    <source>
        <strain evidence="3">mm55</strain>
    </source>
</reference>
<evidence type="ECO:0000313" key="3">
    <source>
        <dbReference type="Proteomes" id="UP000078237"/>
    </source>
</evidence>
<feature type="compositionally biased region" description="Low complexity" evidence="1">
    <location>
        <begin position="197"/>
        <end position="207"/>
    </location>
</feature>